<dbReference type="Pfam" id="PF14121">
    <property type="entry name" value="Porin_10"/>
    <property type="match status" value="1"/>
</dbReference>
<protein>
    <submittedName>
        <fullName evidence="2">Porin</fullName>
    </submittedName>
</protein>
<evidence type="ECO:0000313" key="2">
    <source>
        <dbReference type="EMBL" id="MBW2938809.1"/>
    </source>
</evidence>
<feature type="signal peptide" evidence="1">
    <location>
        <begin position="1"/>
        <end position="19"/>
    </location>
</feature>
<sequence length="634" mass="73107">MKKTLLLLFFFCCYAMVFSQNYPSGGDMPKGKTEKPPIDLYKIISFERDTTYLDTTLSIQKEYKFNYLRRDNFELLPFANVGQTYNSLAYSFDKENLMPLFVAQSHHFNYTDAEDINYYSVPTPLTELYFKTAFSQGQQMDGFFTVNTNERFNFSIAYKGVRSLGQYQNALTSTGNFRFTTNYHTKNNRYHIRAHLAAQDIFNEENGGLTENSKILFETNESEFQDRGRLDVNFEDADNKLEGLRFFGIQEYKLISKKDSTGYSILTLGNTLSYETKDFKYGQSSPFEGYGDAYETEDLFTKTVLDKFEAKGSATLHNSLLGNISAFIGYTDYDYGYDSALVLDEGIITNRLQGNLISAGASYQKEYKGFELFGKGAINISGDFDANYLLGGASFDFDENNSVNGHIKIHSVAPNFNFLLYQSDYVNYNWQTNFNNVKTQELFFEIDSKKLLKASVSYTGIDDYTYFAIAEGDTAPTPQQFGDRVDYLKIRAEREFKYGKFALMNTVLFQQALGGEEVFNIPQIVTRQSLYFQDEWFKKAAFIQTGIGFKYFTSYNMNAYDPVLAEFYVQNDEELGGFPLLDIFFSAKIRQTRIFFKWEHVNQLFSNTSNHYSAPSYPYRDAVVRFGLVWNFFL</sequence>
<evidence type="ECO:0000256" key="1">
    <source>
        <dbReference type="SAM" id="SignalP"/>
    </source>
</evidence>
<dbReference type="EMBL" id="JAHWDP010000005">
    <property type="protein sequence ID" value="MBW2938809.1"/>
    <property type="molecule type" value="Genomic_DNA"/>
</dbReference>
<keyword evidence="1" id="KW-0732">Signal</keyword>
<gene>
    <name evidence="2" type="ORF">KXJ69_11870</name>
</gene>
<dbReference type="Proteomes" id="UP001138686">
    <property type="component" value="Unassembled WGS sequence"/>
</dbReference>
<accession>A0A9X1JW81</accession>
<dbReference type="RefSeq" id="WP_219053333.1">
    <property type="nucleotide sequence ID" value="NZ_JAHWDP010000005.1"/>
</dbReference>
<keyword evidence="3" id="KW-1185">Reference proteome</keyword>
<name>A0A9X1JW81_9FLAO</name>
<dbReference type="InterPro" id="IPR025631">
    <property type="entry name" value="Porin_10"/>
</dbReference>
<organism evidence="2 3">
    <name type="scientific">Halomarinibacterium sedimenti</name>
    <dbReference type="NCBI Taxonomy" id="2857106"/>
    <lineage>
        <taxon>Bacteria</taxon>
        <taxon>Pseudomonadati</taxon>
        <taxon>Bacteroidota</taxon>
        <taxon>Flavobacteriia</taxon>
        <taxon>Flavobacteriales</taxon>
        <taxon>Flavobacteriaceae</taxon>
        <taxon>Halomarinibacterium</taxon>
    </lineage>
</organism>
<reference evidence="2" key="1">
    <citation type="submission" date="2021-07" db="EMBL/GenBank/DDBJ databases">
        <title>Aureisphaera sp. CAU 1614 isolated from sea sediment.</title>
        <authorList>
            <person name="Kim W."/>
        </authorList>
    </citation>
    <scope>NUCLEOTIDE SEQUENCE</scope>
    <source>
        <strain evidence="2">CAU 1614</strain>
    </source>
</reference>
<feature type="chain" id="PRO_5040807762" evidence="1">
    <location>
        <begin position="20"/>
        <end position="634"/>
    </location>
</feature>
<proteinExistence type="predicted"/>
<evidence type="ECO:0000313" key="3">
    <source>
        <dbReference type="Proteomes" id="UP001138686"/>
    </source>
</evidence>
<dbReference type="AlphaFoldDB" id="A0A9X1JW81"/>
<comment type="caution">
    <text evidence="2">The sequence shown here is derived from an EMBL/GenBank/DDBJ whole genome shotgun (WGS) entry which is preliminary data.</text>
</comment>